<feature type="domain" description="BREX system Lon protease-like BrxL N-terminal" evidence="1">
    <location>
        <begin position="11"/>
        <end position="141"/>
    </location>
</feature>
<dbReference type="Pfam" id="PF20442">
    <property type="entry name" value="BrxL_N"/>
    <property type="match status" value="1"/>
</dbReference>
<dbReference type="GO" id="GO:0006508">
    <property type="term" value="P:proteolysis"/>
    <property type="evidence" value="ECO:0007669"/>
    <property type="project" value="UniProtKB-KW"/>
</dbReference>
<dbReference type="InterPro" id="IPR014061">
    <property type="entry name" value="BrxL-like"/>
</dbReference>
<keyword evidence="2" id="KW-0378">Hydrolase</keyword>
<evidence type="ECO:0000313" key="3">
    <source>
        <dbReference type="Proteomes" id="UP000568877"/>
    </source>
</evidence>
<dbReference type="InterPro" id="IPR046838">
    <property type="entry name" value="BrxL_N"/>
</dbReference>
<dbReference type="Proteomes" id="UP000568877">
    <property type="component" value="Unassembled WGS sequence"/>
</dbReference>
<comment type="caution">
    <text evidence="2">The sequence shown here is derived from an EMBL/GenBank/DDBJ whole genome shotgun (WGS) entry which is preliminary data.</text>
</comment>
<accession>A0A6V8PL96</accession>
<name>A0A6V8PL96_9ACTN</name>
<dbReference type="Pfam" id="PF13337">
    <property type="entry name" value="BrxL_ATPase"/>
    <property type="match status" value="1"/>
</dbReference>
<proteinExistence type="predicted"/>
<evidence type="ECO:0000313" key="2">
    <source>
        <dbReference type="EMBL" id="GFP33038.1"/>
    </source>
</evidence>
<evidence type="ECO:0000259" key="1">
    <source>
        <dbReference type="Pfam" id="PF20442"/>
    </source>
</evidence>
<keyword evidence="2" id="KW-0645">Protease</keyword>
<sequence length="258" mass="29824">MDTLDKKVLSLFPGKVVRKDLLGPLKGQLNVPTYVLEYLLGKYCSSSNEEVILQGLGEVRRILSENYVRPDQSEIFKSQVKERGRHRVIDKVKVKLRETEDRYWAELTNLQLSNVNIGEQWINRYEKLLAGGVWAIVDLEYRTDMFHQGVLRPFVVQNLRPIQLATASLKEIGENRKHFSRDEWIDLLLRSIGFDPSRFSHRLKMLFLCRLIPLVENNFNLVELGPRGTGKSYVYRELSPYSILISGGETTVPNLFIS</sequence>
<feature type="non-terminal residue" evidence="2">
    <location>
        <position position="258"/>
    </location>
</feature>
<dbReference type="AlphaFoldDB" id="A0A6V8PL96"/>
<gene>
    <name evidence="2" type="ORF">HKBW3S42_01349</name>
</gene>
<dbReference type="EMBL" id="BLSA01000245">
    <property type="protein sequence ID" value="GFP33038.1"/>
    <property type="molecule type" value="Genomic_DNA"/>
</dbReference>
<organism evidence="2 3">
    <name type="scientific">Candidatus Hakubella thermalkaliphila</name>
    <dbReference type="NCBI Taxonomy" id="2754717"/>
    <lineage>
        <taxon>Bacteria</taxon>
        <taxon>Bacillati</taxon>
        <taxon>Actinomycetota</taxon>
        <taxon>Actinomycetota incertae sedis</taxon>
        <taxon>Candidatus Hakubellales</taxon>
        <taxon>Candidatus Hakubellaceae</taxon>
        <taxon>Candidatus Hakubella</taxon>
    </lineage>
</organism>
<protein>
    <submittedName>
        <fullName evidence="2">ATP-dependent Lon protease</fullName>
    </submittedName>
</protein>
<dbReference type="GO" id="GO:0008233">
    <property type="term" value="F:peptidase activity"/>
    <property type="evidence" value="ECO:0007669"/>
    <property type="project" value="UniProtKB-KW"/>
</dbReference>
<reference evidence="2 3" key="1">
    <citation type="journal article" date="2020" name="Front. Microbiol.">
        <title>Single-cell genomics of novel Actinobacteria with the Wood-Ljungdahl pathway discovered in a serpentinizing system.</title>
        <authorList>
            <person name="Merino N."/>
            <person name="Kawai M."/>
            <person name="Boyd E.S."/>
            <person name="Colman D.R."/>
            <person name="McGlynn S.E."/>
            <person name="Nealson K.H."/>
            <person name="Kurokawa K."/>
            <person name="Hongoh Y."/>
        </authorList>
    </citation>
    <scope>NUCLEOTIDE SEQUENCE [LARGE SCALE GENOMIC DNA]</scope>
    <source>
        <strain evidence="2 3">S42</strain>
    </source>
</reference>